<reference evidence="2" key="1">
    <citation type="submission" date="2021-04" db="EMBL/GenBank/DDBJ databases">
        <title>A novel Synergistetes isolate from a pyrite-forming mixed culture.</title>
        <authorList>
            <person name="Bunk B."/>
            <person name="Sproer C."/>
            <person name="Spring S."/>
            <person name="Pester M."/>
        </authorList>
    </citation>
    <scope>NUCLEOTIDE SEQUENCE [LARGE SCALE GENOMIC DNA]</scope>
    <source>
        <strain evidence="2">J.5.4.2-T.3.5.2</strain>
    </source>
</reference>
<keyword evidence="2" id="KW-1185">Reference proteome</keyword>
<dbReference type="InterPro" id="IPR003208">
    <property type="entry name" value="Dehydtase/Dehydtase_re"/>
</dbReference>
<dbReference type="SUPFAM" id="SSF52968">
    <property type="entry name" value="B12-dependent dehydatase associated subunit"/>
    <property type="match status" value="1"/>
</dbReference>
<sequence>MNEELIRKVIAEVMAEVMADQKSAAPAAPSAPVSGLKITEKEKATKGTNPKEVVLAVTPGFGVHFQGTIIDVPHGEVIRQIMAGVEEEGLTCRVIRVYHTADVAFMSHYAAKLSGSGIGLGVLCRGTAIIHQKDLAPLNNLELFPQSPLLDAGAFRAIGRNAAKYAKGEQPIPVATRNDPMARPRFQGLAALLHNKEMRYLDRKRPPMEVQVEFTH</sequence>
<dbReference type="Pfam" id="PF02288">
    <property type="entry name" value="Dehydratase_MU"/>
    <property type="match status" value="1"/>
</dbReference>
<dbReference type="NCBIfam" id="NF011616">
    <property type="entry name" value="PRK15042.1"/>
    <property type="match status" value="1"/>
</dbReference>
<accession>A0A9Q7AHJ2</accession>
<gene>
    <name evidence="1" type="ORF">KAR29_12050</name>
</gene>
<name>A0A9Q7AHJ2_9BACT</name>
<dbReference type="EMBL" id="CP072943">
    <property type="protein sequence ID" value="QTX32030.1"/>
    <property type="molecule type" value="Genomic_DNA"/>
</dbReference>
<dbReference type="AlphaFoldDB" id="A0A9Q7AHJ2"/>
<dbReference type="RefSeq" id="WP_274373236.1">
    <property type="nucleotide sequence ID" value="NZ_CP072943.1"/>
</dbReference>
<evidence type="ECO:0000313" key="1">
    <source>
        <dbReference type="EMBL" id="QTX32030.1"/>
    </source>
</evidence>
<protein>
    <submittedName>
        <fullName evidence="1">Propanediol/glycerol family dehydratase medium subunit</fullName>
    </submittedName>
</protein>
<organism evidence="1 2">
    <name type="scientific">Aminithiophilus ramosus</name>
    <dbReference type="NCBI Taxonomy" id="3029084"/>
    <lineage>
        <taxon>Bacteria</taxon>
        <taxon>Thermotogati</taxon>
        <taxon>Synergistota</taxon>
        <taxon>Synergistia</taxon>
        <taxon>Synergistales</taxon>
        <taxon>Aminithiophilaceae</taxon>
        <taxon>Aminithiophilus</taxon>
    </lineage>
</organism>
<evidence type="ECO:0000313" key="2">
    <source>
        <dbReference type="Proteomes" id="UP000671879"/>
    </source>
</evidence>
<dbReference type="InterPro" id="IPR010254">
    <property type="entry name" value="B12-dep_deHydtase_bsu"/>
</dbReference>
<proteinExistence type="predicted"/>
<dbReference type="Proteomes" id="UP000671879">
    <property type="component" value="Chromosome"/>
</dbReference>
<dbReference type="KEGG" id="aram:KAR29_12050"/>
<dbReference type="Gene3D" id="3.40.50.10150">
    <property type="entry name" value="B12-dependent dehydatase associated subunit"/>
    <property type="match status" value="1"/>
</dbReference>